<dbReference type="EMBL" id="QTTN01000024">
    <property type="protein sequence ID" value="REE78804.1"/>
    <property type="molecule type" value="Genomic_DNA"/>
</dbReference>
<evidence type="ECO:0000313" key="2">
    <source>
        <dbReference type="Proteomes" id="UP000256304"/>
    </source>
</evidence>
<reference evidence="1 2" key="1">
    <citation type="submission" date="2018-08" db="EMBL/GenBank/DDBJ databases">
        <title>Genomic Encyclopedia of Type Strains, Phase III (KMG-III): the genomes of soil and plant-associated and newly described type strains.</title>
        <authorList>
            <person name="Whitman W."/>
        </authorList>
    </citation>
    <scope>NUCLEOTIDE SEQUENCE [LARGE SCALE GENOMIC DNA]</scope>
    <source>
        <strain evidence="1 2">CGMCC 1.10966</strain>
    </source>
</reference>
<proteinExistence type="predicted"/>
<name>A0A3D9RS60_9BACL</name>
<keyword evidence="2" id="KW-1185">Reference proteome</keyword>
<comment type="caution">
    <text evidence="1">The sequence shown here is derived from an EMBL/GenBank/DDBJ whole genome shotgun (WGS) entry which is preliminary data.</text>
</comment>
<dbReference type="AlphaFoldDB" id="A0A3D9RS60"/>
<sequence>MMNIIATTIVFVVVLGLVAAMIFMVRITGDDSGKHSELKQFAEALLGGGSSSQAASKETPDEQQVVNSIALQAAAKQPFSEPCPACGEAITHQDVDCPSCGLRLL</sequence>
<gene>
    <name evidence="1" type="ORF">A8990_12481</name>
</gene>
<evidence type="ECO:0000313" key="1">
    <source>
        <dbReference type="EMBL" id="REE78804.1"/>
    </source>
</evidence>
<protein>
    <submittedName>
        <fullName evidence="1">Uncharacterized protein</fullName>
    </submittedName>
</protein>
<dbReference type="Proteomes" id="UP000256304">
    <property type="component" value="Unassembled WGS sequence"/>
</dbReference>
<dbReference type="OrthoDB" id="2624838at2"/>
<organism evidence="1 2">
    <name type="scientific">Paenibacillus taihuensis</name>
    <dbReference type="NCBI Taxonomy" id="1156355"/>
    <lineage>
        <taxon>Bacteria</taxon>
        <taxon>Bacillati</taxon>
        <taxon>Bacillota</taxon>
        <taxon>Bacilli</taxon>
        <taxon>Bacillales</taxon>
        <taxon>Paenibacillaceae</taxon>
        <taxon>Paenibacillus</taxon>
    </lineage>
</organism>
<dbReference type="RefSeq" id="WP_116190680.1">
    <property type="nucleotide sequence ID" value="NZ_QTTN01000024.1"/>
</dbReference>
<accession>A0A3D9RS60</accession>